<keyword evidence="3" id="KW-0547">Nucleotide-binding</keyword>
<evidence type="ECO:0000256" key="2">
    <source>
        <dbReference type="ARBA" id="ARBA00022737"/>
    </source>
</evidence>
<dbReference type="GO" id="GO:0043531">
    <property type="term" value="F:ADP binding"/>
    <property type="evidence" value="ECO:0007669"/>
    <property type="project" value="InterPro"/>
</dbReference>
<dbReference type="InterPro" id="IPR002182">
    <property type="entry name" value="NB-ARC"/>
</dbReference>
<dbReference type="Gene3D" id="3.80.10.10">
    <property type="entry name" value="Ribonuclease Inhibitor"/>
    <property type="match status" value="3"/>
</dbReference>
<dbReference type="InterPro" id="IPR058922">
    <property type="entry name" value="WHD_DRP"/>
</dbReference>
<dbReference type="Gramene" id="Tc10v2_t011930.1">
    <property type="protein sequence ID" value="Tc10v2_p011930.1"/>
    <property type="gene ID" value="Tc10v2_g011930"/>
</dbReference>
<dbReference type="InterPro" id="IPR056789">
    <property type="entry name" value="LRR_R13L1-DRL21"/>
</dbReference>
<dbReference type="InterPro" id="IPR042197">
    <property type="entry name" value="Apaf_helical"/>
</dbReference>
<dbReference type="Pfam" id="PF23559">
    <property type="entry name" value="WHD_DRP"/>
    <property type="match status" value="1"/>
</dbReference>
<evidence type="ECO:0000259" key="7">
    <source>
        <dbReference type="Pfam" id="PF18052"/>
    </source>
</evidence>
<evidence type="ECO:0000313" key="10">
    <source>
        <dbReference type="Proteomes" id="UP000694886"/>
    </source>
</evidence>
<dbReference type="Pfam" id="PF18052">
    <property type="entry name" value="Rx_N"/>
    <property type="match status" value="1"/>
</dbReference>
<dbReference type="Gene3D" id="3.40.50.300">
    <property type="entry name" value="P-loop containing nucleotide triphosphate hydrolases"/>
    <property type="match status" value="1"/>
</dbReference>
<dbReference type="Gene3D" id="1.10.8.430">
    <property type="entry name" value="Helical domain of apoptotic protease-activating factors"/>
    <property type="match status" value="1"/>
</dbReference>
<keyword evidence="2" id="KW-0677">Repeat</keyword>
<dbReference type="Pfam" id="PF00931">
    <property type="entry name" value="NB-ARC"/>
    <property type="match status" value="1"/>
</dbReference>
<dbReference type="InterPro" id="IPR038005">
    <property type="entry name" value="RX-like_CC"/>
</dbReference>
<dbReference type="CDD" id="cd14798">
    <property type="entry name" value="RX-CC_like"/>
    <property type="match status" value="1"/>
</dbReference>
<dbReference type="PANTHER" id="PTHR36766">
    <property type="entry name" value="PLANT BROAD-SPECTRUM MILDEW RESISTANCE PROTEIN RPW8"/>
    <property type="match status" value="1"/>
</dbReference>
<reference evidence="11" key="2">
    <citation type="submission" date="2025-08" db="UniProtKB">
        <authorList>
            <consortium name="RefSeq"/>
        </authorList>
    </citation>
    <scope>IDENTIFICATION</scope>
</reference>
<name>A0AB32WYR8_THECC</name>
<feature type="domain" description="Disease resistance protein winged helix" evidence="8">
    <location>
        <begin position="435"/>
        <end position="502"/>
    </location>
</feature>
<organism evidence="10 11">
    <name type="scientific">Theobroma cacao</name>
    <name type="common">Cacao</name>
    <name type="synonym">Cocoa</name>
    <dbReference type="NCBI Taxonomy" id="3641"/>
    <lineage>
        <taxon>Eukaryota</taxon>
        <taxon>Viridiplantae</taxon>
        <taxon>Streptophyta</taxon>
        <taxon>Embryophyta</taxon>
        <taxon>Tracheophyta</taxon>
        <taxon>Spermatophyta</taxon>
        <taxon>Magnoliopsida</taxon>
        <taxon>eudicotyledons</taxon>
        <taxon>Gunneridae</taxon>
        <taxon>Pentapetalae</taxon>
        <taxon>rosids</taxon>
        <taxon>malvids</taxon>
        <taxon>Malvales</taxon>
        <taxon>Malvaceae</taxon>
        <taxon>Byttnerioideae</taxon>
        <taxon>Theobroma</taxon>
    </lineage>
</organism>
<proteinExistence type="predicted"/>
<dbReference type="PANTHER" id="PTHR36766:SF51">
    <property type="entry name" value="DISEASE RESISTANCE RPP13-LIKE PROTEIN 1"/>
    <property type="match status" value="1"/>
</dbReference>
<accession>A0AB32WYR8</accession>
<dbReference type="Proteomes" id="UP000694886">
    <property type="component" value="Chromosome 10"/>
</dbReference>
<dbReference type="InterPro" id="IPR041118">
    <property type="entry name" value="Rx_N"/>
</dbReference>
<feature type="domain" description="NB-ARC" evidence="6">
    <location>
        <begin position="176"/>
        <end position="349"/>
    </location>
</feature>
<dbReference type="GO" id="GO:0051707">
    <property type="term" value="P:response to other organism"/>
    <property type="evidence" value="ECO:0007669"/>
    <property type="project" value="UniProtKB-ARBA"/>
</dbReference>
<evidence type="ECO:0000256" key="3">
    <source>
        <dbReference type="ARBA" id="ARBA00022741"/>
    </source>
</evidence>
<keyword evidence="1" id="KW-0433">Leucine-rich repeat</keyword>
<keyword evidence="4" id="KW-0611">Plant defense</keyword>
<reference evidence="10" key="1">
    <citation type="journal article" date="1997" name="Nucleic Acids Res.">
        <title>tRNAscan-SE: a program for improved detection of transfer RNA genes in genomic sequence.</title>
        <authorList>
            <person name="Lowe T.M."/>
            <person name="Eddy S.R."/>
        </authorList>
    </citation>
    <scope>NUCLEOTIDE SEQUENCE [LARGE SCALE GENOMIC DNA]</scope>
    <source>
        <strain evidence="10">r\B97-61/B2</strain>
    </source>
</reference>
<dbReference type="SUPFAM" id="SSF52540">
    <property type="entry name" value="P-loop containing nucleoside triphosphate hydrolases"/>
    <property type="match status" value="1"/>
</dbReference>
<dbReference type="InterPro" id="IPR027417">
    <property type="entry name" value="P-loop_NTPase"/>
</dbReference>
<evidence type="ECO:0000256" key="4">
    <source>
        <dbReference type="ARBA" id="ARBA00022821"/>
    </source>
</evidence>
<feature type="domain" description="R13L1/DRL21-like LRR repeat region" evidence="9">
    <location>
        <begin position="691"/>
        <end position="819"/>
    </location>
</feature>
<dbReference type="KEGG" id="tcc:18587200"/>
<dbReference type="Gene3D" id="1.10.10.10">
    <property type="entry name" value="Winged helix-like DNA-binding domain superfamily/Winged helix DNA-binding domain"/>
    <property type="match status" value="1"/>
</dbReference>
<dbReference type="FunFam" id="1.10.10.10:FF:000322">
    <property type="entry name" value="Probable disease resistance protein At1g63360"/>
    <property type="match status" value="1"/>
</dbReference>
<dbReference type="SUPFAM" id="SSF52047">
    <property type="entry name" value="RNI-like"/>
    <property type="match status" value="1"/>
</dbReference>
<dbReference type="SUPFAM" id="SSF52058">
    <property type="entry name" value="L domain-like"/>
    <property type="match status" value="2"/>
</dbReference>
<dbReference type="GO" id="GO:0006952">
    <property type="term" value="P:defense response"/>
    <property type="evidence" value="ECO:0007669"/>
    <property type="project" value="UniProtKB-KW"/>
</dbReference>
<evidence type="ECO:0000313" key="11">
    <source>
        <dbReference type="RefSeq" id="XP_017984768.1"/>
    </source>
</evidence>
<dbReference type="GeneID" id="18587200"/>
<gene>
    <name evidence="11" type="primary">LOC18587200</name>
</gene>
<dbReference type="GO" id="GO:0005524">
    <property type="term" value="F:ATP binding"/>
    <property type="evidence" value="ECO:0007669"/>
    <property type="project" value="UniProtKB-KW"/>
</dbReference>
<dbReference type="PRINTS" id="PR00364">
    <property type="entry name" value="DISEASERSIST"/>
</dbReference>
<dbReference type="FunFam" id="3.40.50.300:FF:001091">
    <property type="entry name" value="Probable disease resistance protein At1g61300"/>
    <property type="match status" value="1"/>
</dbReference>
<dbReference type="Gene3D" id="1.20.5.4130">
    <property type="match status" value="1"/>
</dbReference>
<dbReference type="InterPro" id="IPR032675">
    <property type="entry name" value="LRR_dom_sf"/>
</dbReference>
<protein>
    <submittedName>
        <fullName evidence="11">Disease resistance RPP13-like protein 1</fullName>
    </submittedName>
</protein>
<dbReference type="RefSeq" id="XP_017984768.1">
    <property type="nucleotide sequence ID" value="XM_018129279.1"/>
</dbReference>
<evidence type="ECO:0000256" key="5">
    <source>
        <dbReference type="ARBA" id="ARBA00022840"/>
    </source>
</evidence>
<keyword evidence="5" id="KW-0067">ATP-binding</keyword>
<evidence type="ECO:0000259" key="8">
    <source>
        <dbReference type="Pfam" id="PF23559"/>
    </source>
</evidence>
<dbReference type="InterPro" id="IPR036388">
    <property type="entry name" value="WH-like_DNA-bd_sf"/>
</dbReference>
<evidence type="ECO:0000259" key="9">
    <source>
        <dbReference type="Pfam" id="PF25019"/>
    </source>
</evidence>
<dbReference type="Pfam" id="PF25019">
    <property type="entry name" value="LRR_R13L1-DRL21"/>
    <property type="match status" value="1"/>
</dbReference>
<feature type="domain" description="Disease resistance N-terminal" evidence="7">
    <location>
        <begin position="28"/>
        <end position="101"/>
    </location>
</feature>
<sequence>MAFVAEAALSASFDLLLAKISSSDFNFVTEKRVREEIENWKKTLEIIHAVLADAEEKKMKNKAVKIWLADLQDLAYDVDDILDEFATEALGRKLMKAHQASTSKAQKFLTSLNPRSIMFNTKMMSKIKEITGRLEDLATRKINLQLEKYVGRPMTIPKSKPSTSLVNEATVQGRDKDKKVIIDLLLRKDGNDAGVSLIPITGMGGIGKTTLAQLVYNDSSIVDYFDLKAWVCVSNEFDVIKITKTILESVTSQSCDVHDLNLLQVKLKEKLSSKKFLLVLDDVWNENFNDWMKLRSPFDAGITGSKIIVTTRSSNVSSILRSVSDSDYPLQILSNDDSLFMLAHYTLERDDFIEHPDLKEIGLEIVKKCGGLPLAIKTIGGLLRTKVNHDAWKDILESDIWNLPEEKSDLTPALWLSYYYLPSQLKQCFAYCSLIPKDYEFKEEEIVFLWMAEGFLNESNIKRKMEDLGSKYFEELVSRSFFQASSENESQFVMHDLINDLAQFVAGEVYFKRERHDDMKGPINRTRHSSYIINHLDGINKFETFFEAKSLRSYLPFEMMQHSECFLSNNILNDLLALKCLRVLSLKRYYIIEIPSSIGNLKHLRYLNFSYTKIKSLPDSICSLYNLETLLLRYCENFEKLPLKIGILDNLCHLDITGANSIGEMPSGIGKLTNLQVLSNFIVGQGDGLNIREMQNLLNLKGQLCISELHNVDEAQHAWEAKLSSKCDLDNLELKWSADFNENLRKKEVEKEVLNSLQPHKDIKELAIKYYGGTEFSDWVEDDSFKNLLVLRLEYCENCTFLPGVGKLPLLKHLYVKGMRSVISVGNEFYGVNGPNVFPLLETLHFEDMPKWKEWKLYEVDEQDKKFCCLQKLFIENCPKLERTLPDQLHSLEKLVIRECEELVVSISNLPMLCQVEIDGCKEVVLGRYDDLWSVKTISLSNISKFACVTKEMKMVESMKVEVLKIKGCEELTSLWQTKWGWLAPLRSLRTLKFKNCPQVVCIGGGLKEEAKEELVQLEIPCNIEFVRLAYCEGLERLSKTFHNLTCLTRLRIEKCPKLVSLSTDNLPPTLRTLEIWSCENLECLLDDKENINFSSTSLLQSLDIWHCEALKSLSWSGKLPVQLKKLLILMCPELECLAREIGDNTCLESVNLWSCRNIKYLPQGLDKLSRLQQISLRGCLNLLRLPEALPNLHHLQRLTIGGCPRVQNSIGERGFPANLTTLEINDPNISKVVMEWGLHRLTSLADLHIDGSNCADAVSFPQEEIGMKLPPSLTHLTIQNFKNLRKLSSNGFQNLTSLQLLWIINCPKLKSIPRKELLPSLSQLWIRDCPVLKKRCKRDKGKQWSNIAHIPEVRIDCRFIYE</sequence>
<evidence type="ECO:0000256" key="1">
    <source>
        <dbReference type="ARBA" id="ARBA00022614"/>
    </source>
</evidence>
<evidence type="ECO:0000259" key="6">
    <source>
        <dbReference type="Pfam" id="PF00931"/>
    </source>
</evidence>